<proteinExistence type="predicted"/>
<organism evidence="2 3">
    <name type="scientific">Cyclocybe aegerita</name>
    <name type="common">Black poplar mushroom</name>
    <name type="synonym">Agrocybe aegerita</name>
    <dbReference type="NCBI Taxonomy" id="1973307"/>
    <lineage>
        <taxon>Eukaryota</taxon>
        <taxon>Fungi</taxon>
        <taxon>Dikarya</taxon>
        <taxon>Basidiomycota</taxon>
        <taxon>Agaricomycotina</taxon>
        <taxon>Agaricomycetes</taxon>
        <taxon>Agaricomycetidae</taxon>
        <taxon>Agaricales</taxon>
        <taxon>Agaricineae</taxon>
        <taxon>Bolbitiaceae</taxon>
        <taxon>Cyclocybe</taxon>
    </lineage>
</organism>
<evidence type="ECO:0000313" key="3">
    <source>
        <dbReference type="Proteomes" id="UP000467700"/>
    </source>
</evidence>
<dbReference type="AlphaFoldDB" id="A0A8S0WBK1"/>
<name>A0A8S0WBK1_CYCAE</name>
<reference evidence="2 3" key="1">
    <citation type="submission" date="2020-01" db="EMBL/GenBank/DDBJ databases">
        <authorList>
            <person name="Gupta K D."/>
        </authorList>
    </citation>
    <scope>NUCLEOTIDE SEQUENCE [LARGE SCALE GENOMIC DNA]</scope>
</reference>
<feature type="region of interest" description="Disordered" evidence="1">
    <location>
        <begin position="61"/>
        <end position="82"/>
    </location>
</feature>
<comment type="caution">
    <text evidence="2">The sequence shown here is derived from an EMBL/GenBank/DDBJ whole genome shotgun (WGS) entry which is preliminary data.</text>
</comment>
<evidence type="ECO:0000313" key="2">
    <source>
        <dbReference type="EMBL" id="CAA7257360.1"/>
    </source>
</evidence>
<dbReference type="EMBL" id="CACVBS010000001">
    <property type="protein sequence ID" value="CAA7257360.1"/>
    <property type="molecule type" value="Genomic_DNA"/>
</dbReference>
<protein>
    <submittedName>
        <fullName evidence="2">Uncharacterized protein</fullName>
    </submittedName>
</protein>
<sequence length="132" mass="15288">MPKLRVRHGHCFLFRIQLCGVPKGSNAHNNPIRNGLPQLYLRPYRHTSPSFLRHPQLRTMPEWTDSNHHPKRNRLPIMHLPPPETDLLLPDLQLRPMPDEPSPDVDPGWDLVPLLRLRTAKDGPSTRLLPYA</sequence>
<gene>
    <name evidence="2" type="ORF">AAE3_LOCUS755</name>
</gene>
<dbReference type="Proteomes" id="UP000467700">
    <property type="component" value="Unassembled WGS sequence"/>
</dbReference>
<evidence type="ECO:0000256" key="1">
    <source>
        <dbReference type="SAM" id="MobiDB-lite"/>
    </source>
</evidence>
<accession>A0A8S0WBK1</accession>
<keyword evidence="3" id="KW-1185">Reference proteome</keyword>